<feature type="domain" description="Myb-like" evidence="1">
    <location>
        <begin position="1"/>
        <end position="52"/>
    </location>
</feature>
<dbReference type="PROSITE" id="PS51294">
    <property type="entry name" value="HTH_MYB"/>
    <property type="match status" value="2"/>
</dbReference>
<reference evidence="3" key="1">
    <citation type="submission" date="2021-01" db="EMBL/GenBank/DDBJ databases">
        <authorList>
            <consortium name="Genoscope - CEA"/>
            <person name="William W."/>
        </authorList>
    </citation>
    <scope>NUCLEOTIDE SEQUENCE</scope>
</reference>
<proteinExistence type="predicted"/>
<feature type="domain" description="HTH myb-type" evidence="2">
    <location>
        <begin position="53"/>
        <end position="107"/>
    </location>
</feature>
<evidence type="ECO:0000313" key="3">
    <source>
        <dbReference type="EMBL" id="CAD8097133.1"/>
    </source>
</evidence>
<dbReference type="PANTHER" id="PTHR45614:SF276">
    <property type="entry name" value="CHROMOSOME UNDETERMINED SCAFFOLD_121, WHOLE GENOME SHOTGUN SEQUENCE"/>
    <property type="match status" value="1"/>
</dbReference>
<name>A0A8S1P214_PARPR</name>
<feature type="domain" description="HTH myb-type" evidence="2">
    <location>
        <begin position="1"/>
        <end position="52"/>
    </location>
</feature>
<dbReference type="InterPro" id="IPR017930">
    <property type="entry name" value="Myb_dom"/>
</dbReference>
<dbReference type="CDD" id="cd00167">
    <property type="entry name" value="SANT"/>
    <property type="match status" value="2"/>
</dbReference>
<sequence>MQRKNWKLEEDNALLQNCQQLNFNWKRVSKNMNQMGFKRSGKSCKERFQNQLNPHINKDQWSQNEIDKLFELQIKHGNKWRIIAKELPNRTDGLIKNYFYSLVRKVLRRLSKAVNRNKNGSKMTKTLKPSVISQIFCANQNETKQSPINLEFAYLFRNMIFKYKNYNLSQKIDNEDISKIKLIFLTLQKLNESYNTDNHKRLETKINLKQEKQNRNNFNVNFNAIIIDKINKKLPIFTTNLFPIEKLYQRQDNHFDNPLQINPQVISSLNSQNVDKTFSYTNFPLKQQQQQYIIYHPIPQYYYPMTFNAYVQQQQNLSNFYSSYQHESNKVKEEKEE</sequence>
<dbReference type="GO" id="GO:0000981">
    <property type="term" value="F:DNA-binding transcription factor activity, RNA polymerase II-specific"/>
    <property type="evidence" value="ECO:0007669"/>
    <property type="project" value="TreeGrafter"/>
</dbReference>
<dbReference type="AlphaFoldDB" id="A0A8S1P214"/>
<gene>
    <name evidence="3" type="ORF">PPRIM_AZ9-3.1.T1030068</name>
</gene>
<dbReference type="GO" id="GO:0005634">
    <property type="term" value="C:nucleus"/>
    <property type="evidence" value="ECO:0007669"/>
    <property type="project" value="TreeGrafter"/>
</dbReference>
<dbReference type="SMART" id="SM00717">
    <property type="entry name" value="SANT"/>
    <property type="match status" value="2"/>
</dbReference>
<evidence type="ECO:0000313" key="4">
    <source>
        <dbReference type="Proteomes" id="UP000688137"/>
    </source>
</evidence>
<keyword evidence="4" id="KW-1185">Reference proteome</keyword>
<organism evidence="3 4">
    <name type="scientific">Paramecium primaurelia</name>
    <dbReference type="NCBI Taxonomy" id="5886"/>
    <lineage>
        <taxon>Eukaryota</taxon>
        <taxon>Sar</taxon>
        <taxon>Alveolata</taxon>
        <taxon>Ciliophora</taxon>
        <taxon>Intramacronucleata</taxon>
        <taxon>Oligohymenophorea</taxon>
        <taxon>Peniculida</taxon>
        <taxon>Parameciidae</taxon>
        <taxon>Paramecium</taxon>
    </lineage>
</organism>
<dbReference type="PROSITE" id="PS50090">
    <property type="entry name" value="MYB_LIKE"/>
    <property type="match status" value="2"/>
</dbReference>
<protein>
    <recommendedName>
        <fullName evidence="5">Myb-like DNA-binding domain protein</fullName>
    </recommendedName>
</protein>
<evidence type="ECO:0008006" key="5">
    <source>
        <dbReference type="Google" id="ProtNLM"/>
    </source>
</evidence>
<accession>A0A8S1P214</accession>
<dbReference type="EMBL" id="CAJJDM010000106">
    <property type="protein sequence ID" value="CAD8097133.1"/>
    <property type="molecule type" value="Genomic_DNA"/>
</dbReference>
<evidence type="ECO:0000259" key="1">
    <source>
        <dbReference type="PROSITE" id="PS50090"/>
    </source>
</evidence>
<comment type="caution">
    <text evidence="3">The sequence shown here is derived from an EMBL/GenBank/DDBJ whole genome shotgun (WGS) entry which is preliminary data.</text>
</comment>
<dbReference type="GO" id="GO:0000978">
    <property type="term" value="F:RNA polymerase II cis-regulatory region sequence-specific DNA binding"/>
    <property type="evidence" value="ECO:0007669"/>
    <property type="project" value="TreeGrafter"/>
</dbReference>
<evidence type="ECO:0000259" key="2">
    <source>
        <dbReference type="PROSITE" id="PS51294"/>
    </source>
</evidence>
<feature type="domain" description="Myb-like" evidence="1">
    <location>
        <begin position="53"/>
        <end position="103"/>
    </location>
</feature>
<dbReference type="Pfam" id="PF13921">
    <property type="entry name" value="Myb_DNA-bind_6"/>
    <property type="match status" value="1"/>
</dbReference>
<dbReference type="PANTHER" id="PTHR45614">
    <property type="entry name" value="MYB PROTEIN-RELATED"/>
    <property type="match status" value="1"/>
</dbReference>
<dbReference type="OMA" id="HPIPQYY"/>
<dbReference type="InterPro" id="IPR001005">
    <property type="entry name" value="SANT/Myb"/>
</dbReference>
<dbReference type="InterPro" id="IPR050560">
    <property type="entry name" value="MYB_TF"/>
</dbReference>
<dbReference type="Proteomes" id="UP000688137">
    <property type="component" value="Unassembled WGS sequence"/>
</dbReference>